<reference evidence="3 4" key="2">
    <citation type="journal article" date="2018" name="Annu Rev Anim Biosci">
        <title>Bat Biology, Genomes, and the Bat1K Project: To Generate Chromosome-Level Genomes for All Living Bat Species.</title>
        <authorList>
            <person name="Teeling E.C."/>
            <person name="Vernes S.C."/>
            <person name="Davalos L.M."/>
            <person name="Ray D.A."/>
            <person name="Gilbert M.T.P."/>
            <person name="Myers E."/>
        </authorList>
    </citation>
    <scope>NUCLEOTIDE SEQUENCE</scope>
</reference>
<dbReference type="CTD" id="389383"/>
<dbReference type="GO" id="GO:0007586">
    <property type="term" value="P:digestion"/>
    <property type="evidence" value="ECO:0007669"/>
    <property type="project" value="InterPro"/>
</dbReference>
<dbReference type="KEGG" id="rfq:117015077"/>
<keyword evidence="1" id="KW-0732">Signal</keyword>
<feature type="signal peptide" evidence="1">
    <location>
        <begin position="1"/>
        <end position="17"/>
    </location>
</feature>
<dbReference type="GO" id="GO:0032094">
    <property type="term" value="P:response to food"/>
    <property type="evidence" value="ECO:0007669"/>
    <property type="project" value="TreeGrafter"/>
</dbReference>
<dbReference type="RefSeq" id="XP_032949345.1">
    <property type="nucleotide sequence ID" value="XM_033093454.1"/>
</dbReference>
<dbReference type="OMA" id="SDCCLMD"/>
<dbReference type="EMBL" id="JACAGC010000005">
    <property type="protein sequence ID" value="KAF6364232.1"/>
    <property type="molecule type" value="Genomic_DNA"/>
</dbReference>
<protein>
    <submittedName>
        <fullName evidence="2 3">Colipase like 2</fullName>
    </submittedName>
</protein>
<reference evidence="3 4" key="3">
    <citation type="submission" date="2018-12" db="EMBL/GenBank/DDBJ databases">
        <title>G10K-VGP greater horseshoe bat female genome, primary haplotype.</title>
        <authorList>
            <person name="Teeling E."/>
            <person name="Myers G."/>
            <person name="Vernes S."/>
            <person name="Pippel M."/>
            <person name="Winkler S."/>
            <person name="Fedrigo O."/>
            <person name="Rhie A."/>
            <person name="Koren S."/>
            <person name="Phillippy A."/>
            <person name="Lewin H."/>
            <person name="Damas J."/>
            <person name="Howe K."/>
            <person name="Mountcastle J."/>
            <person name="Jarvis E.D."/>
        </authorList>
    </citation>
    <scope>NUCLEOTIDE SEQUENCE [LARGE SCALE GENOMIC DNA]</scope>
</reference>
<dbReference type="PANTHER" id="PTHR10041">
    <property type="entry name" value="COLIPASE"/>
    <property type="match status" value="1"/>
</dbReference>
<reference evidence="3 4" key="1">
    <citation type="journal article" date="2015" name="Annu Rev Anim Biosci">
        <title>The Genome 10K Project: a way forward.</title>
        <authorList>
            <person name="Koepfli K.P."/>
            <person name="Paten B."/>
            <person name="O'Brien S.J."/>
            <person name="Koepfli K.P."/>
            <person name="Paten B."/>
            <person name="Antunes A."/>
            <person name="Belov K."/>
            <person name="Bustamante C."/>
            <person name="Castoe T.A."/>
            <person name="Clawson H."/>
            <person name="Crawford A.J."/>
            <person name="Diekhans M."/>
            <person name="Distel D."/>
            <person name="Durbin R."/>
            <person name="Earl D."/>
            <person name="Fujita M.K."/>
            <person name="Gamble T."/>
            <person name="Georges A."/>
            <person name="Gemmell N."/>
            <person name="Gilbert M.T."/>
            <person name="Graves J.M."/>
            <person name="Green R.E."/>
            <person name="Hickey G."/>
            <person name="Jarvis E.D."/>
            <person name="Johnson W."/>
            <person name="Komissarov A."/>
            <person name="Korf I."/>
            <person name="Kuhn R."/>
            <person name="Larkin D.M."/>
            <person name="Lewin H."/>
            <person name="Lopez J.V."/>
            <person name="Ma J."/>
            <person name="Marques-Bonet T."/>
            <person name="Miller W."/>
            <person name="Murphy R."/>
            <person name="Pevzner P."/>
            <person name="Shapiro B."/>
            <person name="Steiner C."/>
            <person name="Tamazian G."/>
            <person name="Venkatesh B."/>
            <person name="Wang J."/>
            <person name="Wayne R."/>
            <person name="Wiley E."/>
            <person name="Yang H."/>
            <person name="Zhang G."/>
            <person name="Haussler D."/>
            <person name="Ryder O."/>
            <person name="O'Brien S.J."/>
        </authorList>
    </citation>
    <scope>NUCLEOTIDE SEQUENCE</scope>
</reference>
<organism evidence="3 4">
    <name type="scientific">Rhinolophus ferrumequinum</name>
    <name type="common">Greater horseshoe bat</name>
    <dbReference type="NCBI Taxonomy" id="59479"/>
    <lineage>
        <taxon>Eukaryota</taxon>
        <taxon>Metazoa</taxon>
        <taxon>Chordata</taxon>
        <taxon>Craniata</taxon>
        <taxon>Vertebrata</taxon>
        <taxon>Euteleostomi</taxon>
        <taxon>Mammalia</taxon>
        <taxon>Eutheria</taxon>
        <taxon>Laurasiatheria</taxon>
        <taxon>Chiroptera</taxon>
        <taxon>Yinpterochiroptera</taxon>
        <taxon>Rhinolophoidea</taxon>
        <taxon>Rhinolophidae</taxon>
        <taxon>Rhinolophinae</taxon>
        <taxon>Rhinolophus</taxon>
    </lineage>
</organism>
<dbReference type="InterPro" id="IPR001981">
    <property type="entry name" value="Colipase"/>
</dbReference>
<proteinExistence type="predicted"/>
<evidence type="ECO:0000313" key="3">
    <source>
        <dbReference type="Ensembl" id="ENSRFEP00010030355.1"/>
    </source>
</evidence>
<dbReference type="Ensembl" id="ENSRFET00010032922.1">
    <property type="protein sequence ID" value="ENSRFEP00010030355.1"/>
    <property type="gene ID" value="ENSRFEG00010020118.1"/>
</dbReference>
<evidence type="ECO:0000313" key="2">
    <source>
        <dbReference type="EMBL" id="KAF6364232.1"/>
    </source>
</evidence>
<reference evidence="3" key="5">
    <citation type="submission" date="2025-05" db="UniProtKB">
        <authorList>
            <consortium name="Ensembl"/>
        </authorList>
    </citation>
    <scope>IDENTIFICATION</scope>
</reference>
<sequence length="100" mass="10713">MAAAFLLLAGVLLPCWAAFPQVKRRATKMNGAGCAHHAECFSDCCLMDLDHGGAFCAPKTKIATVCLPQTKGAANIICPCQRGLSCISKDEMCPRRCRLI</sequence>
<dbReference type="AlphaFoldDB" id="A0A671FXN9"/>
<feature type="chain" id="PRO_5044626696" evidence="1">
    <location>
        <begin position="18"/>
        <end position="100"/>
    </location>
</feature>
<keyword evidence="4" id="KW-1185">Reference proteome</keyword>
<dbReference type="Gene3D" id="2.10.80.10">
    <property type="entry name" value="Lipase, subunit A"/>
    <property type="match status" value="1"/>
</dbReference>
<accession>A0A671FXN9</accession>
<dbReference type="PROSITE" id="PS51342">
    <property type="entry name" value="COLIPASE_2"/>
    <property type="match status" value="1"/>
</dbReference>
<dbReference type="GO" id="GO:0008047">
    <property type="term" value="F:enzyme activator activity"/>
    <property type="evidence" value="ECO:0007669"/>
    <property type="project" value="InterPro"/>
</dbReference>
<dbReference type="Proteomes" id="UP000472240">
    <property type="component" value="Chromosome 3"/>
</dbReference>
<dbReference type="GeneTree" id="ENSGT00390000011494"/>
<reference evidence="2 5" key="4">
    <citation type="journal article" date="2020" name="Nature">
        <title>Six reference-quality genomes reveal evolution of bat adaptations.</title>
        <authorList>
            <person name="Jebb D."/>
            <person name="Huang Z."/>
            <person name="Pippel M."/>
            <person name="Hughes G.M."/>
            <person name="Lavrichenko K."/>
            <person name="Devanna P."/>
            <person name="Winkler S."/>
            <person name="Jermiin L.S."/>
            <person name="Skirmuntt E.C."/>
            <person name="Katzourakis A."/>
            <person name="Burkitt-Gray L."/>
            <person name="Ray D.A."/>
            <person name="Sullivan K.A.M."/>
            <person name="Roscito J.G."/>
            <person name="Kirilenko B.M."/>
            <person name="Davalos L.M."/>
            <person name="Corthals A.P."/>
            <person name="Power M.L."/>
            <person name="Jones G."/>
            <person name="Ransome R.D."/>
            <person name="Dechmann D.K.N."/>
            <person name="Locatelli A.G."/>
            <person name="Puechmaille S.J."/>
            <person name="Fedrigo O."/>
            <person name="Jarvis E.D."/>
            <person name="Hiller M."/>
            <person name="Vernes S.C."/>
            <person name="Myers E.W."/>
            <person name="Teeling E.C."/>
        </authorList>
    </citation>
    <scope>NUCLEOTIDE SEQUENCE [LARGE SCALE GENOMIC DNA]</scope>
    <source>
        <strain evidence="2">MRhiFer1</strain>
        <tissue evidence="2">Lung</tissue>
    </source>
</reference>
<evidence type="ECO:0000256" key="1">
    <source>
        <dbReference type="SAM" id="SignalP"/>
    </source>
</evidence>
<dbReference type="Proteomes" id="UP000585614">
    <property type="component" value="Unassembled WGS sequence"/>
</dbReference>
<evidence type="ECO:0000313" key="4">
    <source>
        <dbReference type="Proteomes" id="UP000472240"/>
    </source>
</evidence>
<dbReference type="GO" id="GO:0016042">
    <property type="term" value="P:lipid catabolic process"/>
    <property type="evidence" value="ECO:0007669"/>
    <property type="project" value="InterPro"/>
</dbReference>
<gene>
    <name evidence="3" type="primary">CLPSL2</name>
    <name evidence="2" type="ORF">mRhiFer1_003016</name>
</gene>
<dbReference type="GeneID" id="117015077"/>
<dbReference type="OrthoDB" id="9834137at2759"/>
<dbReference type="GO" id="GO:0005576">
    <property type="term" value="C:extracellular region"/>
    <property type="evidence" value="ECO:0007669"/>
    <property type="project" value="InterPro"/>
</dbReference>
<dbReference type="PANTHER" id="PTHR10041:SF3">
    <property type="entry name" value="COLIPASE-LIKE PROTEIN 2"/>
    <property type="match status" value="1"/>
</dbReference>
<name>A0A671FXN9_RHIFE</name>
<evidence type="ECO:0000313" key="5">
    <source>
        <dbReference type="Proteomes" id="UP000585614"/>
    </source>
</evidence>